<evidence type="ECO:0000256" key="2">
    <source>
        <dbReference type="ARBA" id="ARBA00022475"/>
    </source>
</evidence>
<organism evidence="14 15">
    <name type="scientific">Murimonas intestini</name>
    <dbReference type="NCBI Taxonomy" id="1337051"/>
    <lineage>
        <taxon>Bacteria</taxon>
        <taxon>Bacillati</taxon>
        <taxon>Bacillota</taxon>
        <taxon>Clostridia</taxon>
        <taxon>Lachnospirales</taxon>
        <taxon>Lachnospiraceae</taxon>
        <taxon>Murimonas</taxon>
    </lineage>
</organism>
<comment type="subcellular location">
    <subcellularLocation>
        <location evidence="1">Cell membrane</location>
        <topology evidence="1">Multi-pass membrane protein</topology>
    </subcellularLocation>
</comment>
<evidence type="ECO:0000256" key="7">
    <source>
        <dbReference type="ARBA" id="ARBA00022777"/>
    </source>
</evidence>
<dbReference type="RefSeq" id="WP_109625841.1">
    <property type="nucleotide sequence ID" value="NZ_JANKBI010000008.1"/>
</dbReference>
<dbReference type="GO" id="GO:0005524">
    <property type="term" value="F:ATP binding"/>
    <property type="evidence" value="ECO:0007669"/>
    <property type="project" value="UniProtKB-KW"/>
</dbReference>
<dbReference type="Pfam" id="PF00672">
    <property type="entry name" value="HAMP"/>
    <property type="match status" value="1"/>
</dbReference>
<keyword evidence="5 12" id="KW-0812">Transmembrane</keyword>
<keyword evidence="15" id="KW-1185">Reference proteome</keyword>
<name>A0AB73T5R2_9FIRM</name>
<keyword evidence="10" id="KW-0902">Two-component regulatory system</keyword>
<proteinExistence type="predicted"/>
<sequence>MVKKEVSLQRCLRRYWIGMFLFLTIVYLLLQSYMVKMLTEQAEGNVQKSIYIASNGIEESLEIVDSFIYEALYSGTTQSTSQLYHSLQNETDPVELAAIRNTVVTSLQSIVVFSDMIDFIMIYTDREDEPAWLEAGKADNYLKRREVKQIISEIIENSEIGSLGRYMICNGEQYNYMIRLIKIEDSYFVIGVSEEKILSTLQYAAYDNNSISFAAEEDGTVIFKSKPFECVVTPDQEGSYITAGNKQYLQTGYVSDKTGYYFGMLTEKDSIIGQMWIFRILFMIMFLVLMFIVPGSFYVVYRYVEKPIENISGTMNQIAEGALDAAVEEDSKIIELAQLVRAFNHMIGRIKKLKIEKYEVKLEAQKATMQYLQLQIKPHFYANVLNIIYSLAERKDYETIQRISKAIVNYSRYMFRDASELVELQREIEHVRYYMEIQEIRYVMQISCRIEVAEEIKSALIPPFIIQSFVENSVKYAFTTKKNCEITIHVETDETKEQLIIRICDNGEGYSDELLSLDWDQKNEKGHIGLTNVYRRLKLIYDEKAEIQLQNHNGAVTVLRIPYIAVDDADLE</sequence>
<dbReference type="PANTHER" id="PTHR34220">
    <property type="entry name" value="SENSOR HISTIDINE KINASE YPDA"/>
    <property type="match status" value="1"/>
</dbReference>
<dbReference type="SUPFAM" id="SSF55874">
    <property type="entry name" value="ATPase domain of HSP90 chaperone/DNA topoisomerase II/histidine kinase"/>
    <property type="match status" value="1"/>
</dbReference>
<evidence type="ECO:0000256" key="1">
    <source>
        <dbReference type="ARBA" id="ARBA00004651"/>
    </source>
</evidence>
<gene>
    <name evidence="14" type="ORF">C7383_104141</name>
</gene>
<evidence type="ECO:0000256" key="5">
    <source>
        <dbReference type="ARBA" id="ARBA00022692"/>
    </source>
</evidence>
<protein>
    <submittedName>
        <fullName evidence="14">Histidine kinase/DNA gyrase B/HSP90-like ATPase</fullName>
    </submittedName>
</protein>
<dbReference type="Proteomes" id="UP000245412">
    <property type="component" value="Unassembled WGS sequence"/>
</dbReference>
<dbReference type="Gene3D" id="3.30.565.10">
    <property type="entry name" value="Histidine kinase-like ATPase, C-terminal domain"/>
    <property type="match status" value="1"/>
</dbReference>
<dbReference type="GO" id="GO:0000155">
    <property type="term" value="F:phosphorelay sensor kinase activity"/>
    <property type="evidence" value="ECO:0007669"/>
    <property type="project" value="InterPro"/>
</dbReference>
<feature type="transmembrane region" description="Helical" evidence="12">
    <location>
        <begin position="12"/>
        <end position="30"/>
    </location>
</feature>
<keyword evidence="7" id="KW-0418">Kinase</keyword>
<keyword evidence="8" id="KW-0067">ATP-binding</keyword>
<evidence type="ECO:0000256" key="4">
    <source>
        <dbReference type="ARBA" id="ARBA00022679"/>
    </source>
</evidence>
<dbReference type="Pfam" id="PF02518">
    <property type="entry name" value="HATPase_c"/>
    <property type="match status" value="1"/>
</dbReference>
<evidence type="ECO:0000256" key="9">
    <source>
        <dbReference type="ARBA" id="ARBA00022989"/>
    </source>
</evidence>
<dbReference type="PANTHER" id="PTHR34220:SF11">
    <property type="entry name" value="SENSOR PROTEIN KINASE HPTS"/>
    <property type="match status" value="1"/>
</dbReference>
<evidence type="ECO:0000256" key="6">
    <source>
        <dbReference type="ARBA" id="ARBA00022741"/>
    </source>
</evidence>
<reference evidence="14 15" key="1">
    <citation type="submission" date="2018-05" db="EMBL/GenBank/DDBJ databases">
        <authorList>
            <person name="Goeker M."/>
            <person name="Huntemann M."/>
            <person name="Clum A."/>
            <person name="Pillay M."/>
            <person name="Palaniappan K."/>
            <person name="Varghese N."/>
            <person name="Mikhailova N."/>
            <person name="Stamatis D."/>
            <person name="Reddy T."/>
            <person name="Daum C."/>
            <person name="Shapiro N."/>
            <person name="Ivanova N."/>
            <person name="Kyrpides N."/>
            <person name="Woyke T."/>
        </authorList>
    </citation>
    <scope>NUCLEOTIDE SEQUENCE [LARGE SCALE GENOMIC DNA]</scope>
    <source>
        <strain evidence="14 15">DSM 26524</strain>
    </source>
</reference>
<evidence type="ECO:0000313" key="15">
    <source>
        <dbReference type="Proteomes" id="UP000245412"/>
    </source>
</evidence>
<dbReference type="GO" id="GO:0005886">
    <property type="term" value="C:plasma membrane"/>
    <property type="evidence" value="ECO:0007669"/>
    <property type="project" value="UniProtKB-SubCell"/>
</dbReference>
<keyword evidence="6" id="KW-0547">Nucleotide-binding</keyword>
<feature type="domain" description="HAMP" evidence="13">
    <location>
        <begin position="302"/>
        <end position="355"/>
    </location>
</feature>
<keyword evidence="9 12" id="KW-1133">Transmembrane helix</keyword>
<evidence type="ECO:0000259" key="13">
    <source>
        <dbReference type="PROSITE" id="PS50885"/>
    </source>
</evidence>
<keyword evidence="3" id="KW-0597">Phosphoprotein</keyword>
<comment type="caution">
    <text evidence="14">The sequence shown here is derived from an EMBL/GenBank/DDBJ whole genome shotgun (WGS) entry which is preliminary data.</text>
</comment>
<dbReference type="Gene3D" id="6.10.340.10">
    <property type="match status" value="1"/>
</dbReference>
<evidence type="ECO:0000256" key="10">
    <source>
        <dbReference type="ARBA" id="ARBA00023012"/>
    </source>
</evidence>
<keyword evidence="4" id="KW-0808">Transferase</keyword>
<keyword evidence="2" id="KW-1003">Cell membrane</keyword>
<dbReference type="CDD" id="cd06225">
    <property type="entry name" value="HAMP"/>
    <property type="match status" value="1"/>
</dbReference>
<evidence type="ECO:0000256" key="12">
    <source>
        <dbReference type="SAM" id="Phobius"/>
    </source>
</evidence>
<accession>A0AB73T5R2</accession>
<evidence type="ECO:0000313" key="14">
    <source>
        <dbReference type="EMBL" id="PWJ76695.1"/>
    </source>
</evidence>
<dbReference type="Pfam" id="PF06580">
    <property type="entry name" value="His_kinase"/>
    <property type="match status" value="1"/>
</dbReference>
<dbReference type="InterPro" id="IPR003660">
    <property type="entry name" value="HAMP_dom"/>
</dbReference>
<dbReference type="EMBL" id="QGGY01000004">
    <property type="protein sequence ID" value="PWJ76695.1"/>
    <property type="molecule type" value="Genomic_DNA"/>
</dbReference>
<dbReference type="InterPro" id="IPR050640">
    <property type="entry name" value="Bact_2-comp_sensor_kinase"/>
</dbReference>
<dbReference type="InterPro" id="IPR003594">
    <property type="entry name" value="HATPase_dom"/>
</dbReference>
<dbReference type="AlphaFoldDB" id="A0AB73T5R2"/>
<evidence type="ECO:0000256" key="3">
    <source>
        <dbReference type="ARBA" id="ARBA00022553"/>
    </source>
</evidence>
<dbReference type="SMART" id="SM00304">
    <property type="entry name" value="HAMP"/>
    <property type="match status" value="1"/>
</dbReference>
<dbReference type="PROSITE" id="PS50885">
    <property type="entry name" value="HAMP"/>
    <property type="match status" value="1"/>
</dbReference>
<dbReference type="SUPFAM" id="SSF158472">
    <property type="entry name" value="HAMP domain-like"/>
    <property type="match status" value="1"/>
</dbReference>
<dbReference type="InterPro" id="IPR010559">
    <property type="entry name" value="Sig_transdc_His_kin_internal"/>
</dbReference>
<dbReference type="InterPro" id="IPR036890">
    <property type="entry name" value="HATPase_C_sf"/>
</dbReference>
<keyword evidence="11 12" id="KW-0472">Membrane</keyword>
<feature type="transmembrane region" description="Helical" evidence="12">
    <location>
        <begin position="276"/>
        <end position="301"/>
    </location>
</feature>
<evidence type="ECO:0000256" key="8">
    <source>
        <dbReference type="ARBA" id="ARBA00022840"/>
    </source>
</evidence>
<evidence type="ECO:0000256" key="11">
    <source>
        <dbReference type="ARBA" id="ARBA00023136"/>
    </source>
</evidence>